<dbReference type="RefSeq" id="XP_030069044.1">
    <property type="nucleotide sequence ID" value="XM_030213184.1"/>
</dbReference>
<feature type="compositionally biased region" description="Basic residues" evidence="3">
    <location>
        <begin position="1"/>
        <end position="25"/>
    </location>
</feature>
<accession>A0A6P7YZY1</accession>
<dbReference type="OrthoDB" id="9907178at2759"/>
<reference evidence="5" key="1">
    <citation type="submission" date="2025-08" db="UniProtKB">
        <authorList>
            <consortium name="RefSeq"/>
        </authorList>
    </citation>
    <scope>IDENTIFICATION</scope>
</reference>
<evidence type="ECO:0000313" key="4">
    <source>
        <dbReference type="Proteomes" id="UP000515156"/>
    </source>
</evidence>
<keyword evidence="4" id="KW-1185">Reference proteome</keyword>
<dbReference type="AlphaFoldDB" id="A0A6P7YZY1"/>
<comment type="subcellular location">
    <subcellularLocation>
        <location evidence="1">Secreted</location>
    </subcellularLocation>
</comment>
<dbReference type="InterPro" id="IPR045860">
    <property type="entry name" value="Snake_toxin-like_sf"/>
</dbReference>
<feature type="region of interest" description="Disordered" evidence="3">
    <location>
        <begin position="1"/>
        <end position="30"/>
    </location>
</feature>
<evidence type="ECO:0000313" key="5">
    <source>
        <dbReference type="RefSeq" id="XP_030069044.1"/>
    </source>
</evidence>
<name>A0A6P7YZY1_9AMPH</name>
<sequence>MGKKKRPPTRQTRKGSKSNHGHLKTAPKCPISPWMSQKWLGAAQSPGDALNCEVCYAENRSCESSSQSCNQDNKYDECQSSTTEIYNGGNMTTIFKKSCVLFPPTCNSSLSFSTQNLTMRFQSRCCNSENCNTDTIILPPKNTTKNGVRCPVCEASYSNICDSKGQIMECTGEEIKCINYVGKINERGWNITQIAYRGCTTKEDCEVLAKLRSDALIEAEFQCTPGISTTA</sequence>
<dbReference type="PANTHER" id="PTHR20914:SF25">
    <property type="entry name" value="PHOSPHOLIPASE A2 INHIBITOR AND LY6_PLAUR DOMAIN-CONTAINING PROTEIN"/>
    <property type="match status" value="1"/>
</dbReference>
<dbReference type="PANTHER" id="PTHR20914">
    <property type="entry name" value="LY6/PLAUR DOMAIN-CONTAINING PROTEIN 8"/>
    <property type="match status" value="1"/>
</dbReference>
<dbReference type="InterPro" id="IPR050918">
    <property type="entry name" value="CNF-like_PLA2_Inhibitor"/>
</dbReference>
<proteinExistence type="predicted"/>
<dbReference type="GO" id="GO:0005576">
    <property type="term" value="C:extracellular region"/>
    <property type="evidence" value="ECO:0007669"/>
    <property type="project" value="UniProtKB-SubCell"/>
</dbReference>
<dbReference type="GeneID" id="115476675"/>
<dbReference type="KEGG" id="muo:115476675"/>
<keyword evidence="2" id="KW-0964">Secreted</keyword>
<organism evidence="4 5">
    <name type="scientific">Microcaecilia unicolor</name>
    <dbReference type="NCBI Taxonomy" id="1415580"/>
    <lineage>
        <taxon>Eukaryota</taxon>
        <taxon>Metazoa</taxon>
        <taxon>Chordata</taxon>
        <taxon>Craniata</taxon>
        <taxon>Vertebrata</taxon>
        <taxon>Euteleostomi</taxon>
        <taxon>Amphibia</taxon>
        <taxon>Gymnophiona</taxon>
        <taxon>Siphonopidae</taxon>
        <taxon>Microcaecilia</taxon>
    </lineage>
</organism>
<evidence type="ECO:0000256" key="3">
    <source>
        <dbReference type="SAM" id="MobiDB-lite"/>
    </source>
</evidence>
<keyword evidence="5" id="KW-0593">Phospholipase A2 inhibitor</keyword>
<dbReference type="Gene3D" id="2.10.60.10">
    <property type="entry name" value="CD59"/>
    <property type="match status" value="2"/>
</dbReference>
<evidence type="ECO:0000256" key="2">
    <source>
        <dbReference type="ARBA" id="ARBA00022525"/>
    </source>
</evidence>
<dbReference type="CDD" id="cd23572">
    <property type="entry name" value="TFP_LU_ECD_PINLYP_rpt2"/>
    <property type="match status" value="1"/>
</dbReference>
<dbReference type="Proteomes" id="UP000515156">
    <property type="component" value="Chromosome 8"/>
</dbReference>
<gene>
    <name evidence="5" type="primary">LOC115476675</name>
</gene>
<dbReference type="GO" id="GO:0019834">
    <property type="term" value="F:phospholipase A2 inhibitor activity"/>
    <property type="evidence" value="ECO:0007669"/>
    <property type="project" value="UniProtKB-KW"/>
</dbReference>
<evidence type="ECO:0000256" key="1">
    <source>
        <dbReference type="ARBA" id="ARBA00004613"/>
    </source>
</evidence>
<dbReference type="InParanoid" id="A0A6P7YZY1"/>
<protein>
    <submittedName>
        <fullName evidence="5">Phospholipase A2 inhibitor and Ly6/PLAUR domain-containing protein-like isoform X1</fullName>
    </submittedName>
</protein>
<dbReference type="SUPFAM" id="SSF57302">
    <property type="entry name" value="Snake toxin-like"/>
    <property type="match status" value="2"/>
</dbReference>